<gene>
    <name evidence="3" type="ORF">SOIL9_28880</name>
</gene>
<keyword evidence="2" id="KW-0732">Signal</keyword>
<evidence type="ECO:0000313" key="4">
    <source>
        <dbReference type="Proteomes" id="UP000464178"/>
    </source>
</evidence>
<dbReference type="SUPFAM" id="SSF51445">
    <property type="entry name" value="(Trans)glycosidases"/>
    <property type="match status" value="1"/>
</dbReference>
<dbReference type="GO" id="GO:0005975">
    <property type="term" value="P:carbohydrate metabolic process"/>
    <property type="evidence" value="ECO:0007669"/>
    <property type="project" value="UniProtKB-ARBA"/>
</dbReference>
<keyword evidence="1" id="KW-0378">Hydrolase</keyword>
<dbReference type="GO" id="GO:0016787">
    <property type="term" value="F:hydrolase activity"/>
    <property type="evidence" value="ECO:0007669"/>
    <property type="project" value="UniProtKB-KW"/>
</dbReference>
<accession>A0A6P2D2N7</accession>
<dbReference type="InterPro" id="IPR029018">
    <property type="entry name" value="Hex-like_dom2"/>
</dbReference>
<dbReference type="Gene3D" id="3.30.379.10">
    <property type="entry name" value="Chitobiase/beta-hexosaminidase domain 2-like"/>
    <property type="match status" value="1"/>
</dbReference>
<dbReference type="RefSeq" id="WP_162669318.1">
    <property type="nucleotide sequence ID" value="NZ_LR593886.1"/>
</dbReference>
<name>A0A6P2D2N7_9BACT</name>
<dbReference type="KEGG" id="gms:SOIL9_28880"/>
<reference evidence="3 4" key="1">
    <citation type="submission" date="2019-05" db="EMBL/GenBank/DDBJ databases">
        <authorList>
            <consortium name="Science for Life Laboratories"/>
        </authorList>
    </citation>
    <scope>NUCLEOTIDE SEQUENCE [LARGE SCALE GENOMIC DNA]</scope>
    <source>
        <strain evidence="3">Soil9</strain>
    </source>
</reference>
<protein>
    <recommendedName>
        <fullName evidence="5">Beta-hexosaminidase bacterial type N-terminal domain-containing protein</fullName>
    </recommendedName>
</protein>
<organism evidence="3 4">
    <name type="scientific">Gemmata massiliana</name>
    <dbReference type="NCBI Taxonomy" id="1210884"/>
    <lineage>
        <taxon>Bacteria</taxon>
        <taxon>Pseudomonadati</taxon>
        <taxon>Planctomycetota</taxon>
        <taxon>Planctomycetia</taxon>
        <taxon>Gemmatales</taxon>
        <taxon>Gemmataceae</taxon>
        <taxon>Gemmata</taxon>
    </lineage>
</organism>
<evidence type="ECO:0000313" key="3">
    <source>
        <dbReference type="EMBL" id="VTR94826.1"/>
    </source>
</evidence>
<dbReference type="InterPro" id="IPR017853">
    <property type="entry name" value="GH"/>
</dbReference>
<evidence type="ECO:0000256" key="2">
    <source>
        <dbReference type="SAM" id="SignalP"/>
    </source>
</evidence>
<dbReference type="AlphaFoldDB" id="A0A6P2D2N7"/>
<dbReference type="SUPFAM" id="SSF55545">
    <property type="entry name" value="beta-N-acetylhexosaminidase-like domain"/>
    <property type="match status" value="1"/>
</dbReference>
<feature type="chain" id="PRO_5026982072" description="Beta-hexosaminidase bacterial type N-terminal domain-containing protein" evidence="2">
    <location>
        <begin position="22"/>
        <end position="806"/>
    </location>
</feature>
<feature type="signal peptide" evidence="2">
    <location>
        <begin position="1"/>
        <end position="21"/>
    </location>
</feature>
<proteinExistence type="predicted"/>
<evidence type="ECO:0008006" key="5">
    <source>
        <dbReference type="Google" id="ProtNLM"/>
    </source>
</evidence>
<dbReference type="EMBL" id="LR593886">
    <property type="protein sequence ID" value="VTR94826.1"/>
    <property type="molecule type" value="Genomic_DNA"/>
</dbReference>
<evidence type="ECO:0000256" key="1">
    <source>
        <dbReference type="ARBA" id="ARBA00022801"/>
    </source>
</evidence>
<dbReference type="Proteomes" id="UP000464178">
    <property type="component" value="Chromosome"/>
</dbReference>
<sequence>MNVRWSLSMCFLFALAAHAPAAELDLSRAVVVTPPTISGPSAKAVQMLVEEVDTRAMVHWDRAAKWPAAGTPVVVVGPVDEVRALLEKQGVGVPKSAAQPKPEGYQIGTVTGGANPVVWVAGNDPRGVLFGTGRLLRELRLGRLKVTLADNFKAESAPTTALRGHQIGYRPKTNSYDGWTVAMWEQYIRDLAVFGCNAVELIPPRSDDTPDSPLFPLPQQRMMTEVSRIAGEYGLDVWIWYPAMDRDYADPKTVESALKEWAAVFQALPRVDVVFVPGGDPGHTPPKVLFNLLERQTANLKKSHPKATMWMSPQSFIGSWMDEFYELIRREPSWLTGVVHGPQTRVSLPKLRAAVPSKFPIRDYPDITHSRQCQYPVPDWDVAFALTQGREGCNPRPVQTARTFRYGRASTIGFITYSEGCHDDVNKMVWSALGWDDKADLTEVLRQYGRYFVSPILGDRFADGLLALEKNWDGPVLSNTGIDDTLKLFQELERDASPREKLSWRYQQALYRAYYDAFVRARLKHETAALDAAVAKLRGAKTSGAVKAIAEAEAILDRAAKEQAAPELRGRLNELAEALFQSIRAQLSILKHHGMPGRGNNLDTVDVPLTDAAWLRTEMTAAKELKDESARLDRLSAAVNRTDPGPGGFYDDFGDPKRQPHLVRGPGWEKDPGFDESPQCAFSMRIGVPRAWWHYAETHYETPLRAQYEGLDTFATYRVRIVYGGQEGRKVRLAAGDGHEVHAPLAKPFEPVEFDIPAAATAGGKLILTWTPERGAGGPGRGCQVCEVWIIKRPGVNPGAPRDHQR</sequence>
<keyword evidence="4" id="KW-1185">Reference proteome</keyword>